<sequence>MNQISLKNLRDLTENLKTSLKVDEVKVRQITKTELTKVLQNLPKGVDKEEVLKYVQDITSSSNFQKEVKEVAIETVYEFFDKFKEGVYQTKPEINKTLLEELKPGGVLLEKIHDIFGPDKFYPAEGENIPPRREGVYKDALLKGEEIVGGDFTKLEENRINKAPTPEKIQAILNLIEKITDEKALYQLNPNGLINNDKIIENYTTKVLVMGKEYEQTTTHLETLKHSAEEVDKVHEFIIKRIETETNLDKFPTDTEIQSAYNEKKVPDTREIKDSKTNYQGITGIEVLKINKAAIDQEITKVDKLVKQINAYQFLRDLDANQASIDKQFSELKTDFLPPNKAQQITKAIQKQRQNLYYYLTDPKDGGGYELPKDKTTAEDKLHISQKGTYLLDFFYKKSKDAKGYPFNPDKLTDPNLHFCQIGTKTVKKFIKGGMMISEVIGGDKGNAGHLAIGTGIGKTTKLINCLVRGGERHIILVCPTTGLGEVEMAYCLRGKPTERATEEEIKEGKHDPEMKSLYKSHGAYPQIPKEDTIVVFDEAHFNDAGYQALQFEMIKAGYNCLRMSATFPGAEFSTTSSYPMKRVFSGKLDPHMPAGLMIYQNAEQVEKLENLREVPVGKVNLEERIQTGNTWIFGKNLELSDEQIRALGNNVSYMVYTPEFDENCEDISHGRPKGSADNVDGSKEMGYTPGIDTVICLGATETTNLGKYFTYSEPSLGFTQISSLVQQMGRVSRIKYGLAITLTKECGEIDLSDNVSAAMVKATFNGDTKQIKEKKYEQIYDIDILRGALAYPDPKTFGKAPEEILMGLKITKDQQSKKEKLTKLV</sequence>
<dbReference type="InterPro" id="IPR027417">
    <property type="entry name" value="P-loop_NTPase"/>
</dbReference>
<accession>A0A9N8V179</accession>
<dbReference type="OrthoDB" id="2385619at2759"/>
<comment type="caution">
    <text evidence="1">The sequence shown here is derived from an EMBL/GenBank/DDBJ whole genome shotgun (WGS) entry which is preliminary data.</text>
</comment>
<dbReference type="EMBL" id="CAJVPS010000002">
    <property type="protein sequence ID" value="CAG8437873.1"/>
    <property type="molecule type" value="Genomic_DNA"/>
</dbReference>
<protein>
    <submittedName>
        <fullName evidence="1">8405_t:CDS:1</fullName>
    </submittedName>
</protein>
<dbReference type="SUPFAM" id="SSF52540">
    <property type="entry name" value="P-loop containing nucleoside triphosphate hydrolases"/>
    <property type="match status" value="1"/>
</dbReference>
<proteinExistence type="predicted"/>
<organism evidence="1 2">
    <name type="scientific">Ambispora leptoticha</name>
    <dbReference type="NCBI Taxonomy" id="144679"/>
    <lineage>
        <taxon>Eukaryota</taxon>
        <taxon>Fungi</taxon>
        <taxon>Fungi incertae sedis</taxon>
        <taxon>Mucoromycota</taxon>
        <taxon>Glomeromycotina</taxon>
        <taxon>Glomeromycetes</taxon>
        <taxon>Archaeosporales</taxon>
        <taxon>Ambisporaceae</taxon>
        <taxon>Ambispora</taxon>
    </lineage>
</organism>
<evidence type="ECO:0000313" key="2">
    <source>
        <dbReference type="Proteomes" id="UP000789508"/>
    </source>
</evidence>
<gene>
    <name evidence="1" type="ORF">ALEPTO_LOCUS51</name>
</gene>
<name>A0A9N8V179_9GLOM</name>
<dbReference type="AlphaFoldDB" id="A0A9N8V179"/>
<reference evidence="1" key="1">
    <citation type="submission" date="2021-06" db="EMBL/GenBank/DDBJ databases">
        <authorList>
            <person name="Kallberg Y."/>
            <person name="Tangrot J."/>
            <person name="Rosling A."/>
        </authorList>
    </citation>
    <scope>NUCLEOTIDE SEQUENCE</scope>
    <source>
        <strain evidence="1">FL130A</strain>
    </source>
</reference>
<evidence type="ECO:0000313" key="1">
    <source>
        <dbReference type="EMBL" id="CAG8437873.1"/>
    </source>
</evidence>
<dbReference type="Proteomes" id="UP000789508">
    <property type="component" value="Unassembled WGS sequence"/>
</dbReference>
<keyword evidence="2" id="KW-1185">Reference proteome</keyword>